<dbReference type="EMBL" id="ATAM02000001">
    <property type="protein sequence ID" value="KAL0255353.1"/>
    <property type="molecule type" value="Genomic_DNA"/>
</dbReference>
<evidence type="ECO:0008006" key="6">
    <source>
        <dbReference type="Google" id="ProtNLM"/>
    </source>
</evidence>
<dbReference type="InterPro" id="IPR008928">
    <property type="entry name" value="6-hairpin_glycosidase_sf"/>
</dbReference>
<dbReference type="SUPFAM" id="SSF48208">
    <property type="entry name" value="Six-hairpin glycosidases"/>
    <property type="match status" value="1"/>
</dbReference>
<dbReference type="RefSeq" id="XP_066616630.1">
    <property type="nucleotide sequence ID" value="XM_066754729.1"/>
</dbReference>
<dbReference type="InterPro" id="IPR012341">
    <property type="entry name" value="6hp_glycosidase-like_sf"/>
</dbReference>
<dbReference type="Pfam" id="PF19291">
    <property type="entry name" value="TREH_N"/>
    <property type="match status" value="1"/>
</dbReference>
<evidence type="ECO:0000256" key="1">
    <source>
        <dbReference type="SAM" id="MobiDB-lite"/>
    </source>
</evidence>
<dbReference type="InterPro" id="IPR045582">
    <property type="entry name" value="Trehalase-like_N"/>
</dbReference>
<evidence type="ECO:0000259" key="3">
    <source>
        <dbReference type="Pfam" id="PF19291"/>
    </source>
</evidence>
<reference evidence="4" key="1">
    <citation type="submission" date="2015-01" db="EMBL/GenBank/DDBJ databases">
        <authorList>
            <consortium name="The Broad Institute Genomics Platform"/>
            <person name="Cuomo C."/>
            <person name="Litvintseva A."/>
            <person name="Chen Y."/>
            <person name="Heitman J."/>
            <person name="Sun S."/>
            <person name="Springer D."/>
            <person name="Dromer F."/>
            <person name="Young S."/>
            <person name="Zeng Q."/>
            <person name="Gargeya S."/>
            <person name="Abouelleil A."/>
            <person name="Alvarado L."/>
            <person name="Chapman S.B."/>
            <person name="Gainer-Dewar J."/>
            <person name="Goldberg J."/>
            <person name="Griggs A."/>
            <person name="Gujja S."/>
            <person name="Hansen M."/>
            <person name="Howarth C."/>
            <person name="Imamovic A."/>
            <person name="Larimer J."/>
            <person name="Murphy C."/>
            <person name="Naylor J."/>
            <person name="Pearson M."/>
            <person name="Priest M."/>
            <person name="Roberts A."/>
            <person name="Saif S."/>
            <person name="Shea T."/>
            <person name="Sykes S."/>
            <person name="Wortman J."/>
            <person name="Nusbaum C."/>
            <person name="Birren B."/>
        </authorList>
    </citation>
    <scope>NUCLEOTIDE SEQUENCE</scope>
    <source>
        <strain evidence="4">IND107</strain>
    </source>
</reference>
<evidence type="ECO:0000313" key="5">
    <source>
        <dbReference type="Proteomes" id="UP000054399"/>
    </source>
</evidence>
<organism evidence="4 5">
    <name type="scientific">Cryptococcus tetragattii IND107</name>
    <dbReference type="NCBI Taxonomy" id="1296105"/>
    <lineage>
        <taxon>Eukaryota</taxon>
        <taxon>Fungi</taxon>
        <taxon>Dikarya</taxon>
        <taxon>Basidiomycota</taxon>
        <taxon>Agaricomycotina</taxon>
        <taxon>Tremellomycetes</taxon>
        <taxon>Tremellales</taxon>
        <taxon>Cryptococcaceae</taxon>
        <taxon>Cryptococcus</taxon>
        <taxon>Cryptococcus gattii species complex</taxon>
    </lineage>
</organism>
<feature type="domain" description="GH15-like" evidence="2">
    <location>
        <begin position="323"/>
        <end position="700"/>
    </location>
</feature>
<reference evidence="4" key="2">
    <citation type="submission" date="2024-01" db="EMBL/GenBank/DDBJ databases">
        <title>Comparative genomics of Cryptococcus and Kwoniella reveals pathogenesis evolution and contrasting modes of karyotype evolution via chromosome fusion or intercentromeric recombination.</title>
        <authorList>
            <person name="Coelho M.A."/>
            <person name="David-Palma M."/>
            <person name="Shea T."/>
            <person name="Bowers K."/>
            <person name="Mcginley-Smith S."/>
            <person name="Mohammad A.W."/>
            <person name="Gnirke A."/>
            <person name="Yurkov A.M."/>
            <person name="Nowrousian M."/>
            <person name="Sun S."/>
            <person name="Cuomo C.A."/>
            <person name="Heitman J."/>
        </authorList>
    </citation>
    <scope>NUCLEOTIDE SEQUENCE</scope>
    <source>
        <strain evidence="4">IND107</strain>
    </source>
</reference>
<protein>
    <recommendedName>
        <fullName evidence="6">Glycosyl hydrolase</fullName>
    </recommendedName>
</protein>
<dbReference type="Proteomes" id="UP000054399">
    <property type="component" value="Unassembled WGS sequence"/>
</dbReference>
<feature type="compositionally biased region" description="Polar residues" evidence="1">
    <location>
        <begin position="1"/>
        <end position="10"/>
    </location>
</feature>
<feature type="domain" description="Trehalase-like N-terminal" evidence="3">
    <location>
        <begin position="31"/>
        <end position="195"/>
    </location>
</feature>
<dbReference type="Pfam" id="PF00723">
    <property type="entry name" value="Glyco_hydro_15"/>
    <property type="match status" value="1"/>
</dbReference>
<dbReference type="GeneID" id="91987011"/>
<dbReference type="PANTHER" id="PTHR31616:SF0">
    <property type="entry name" value="GLUCAN 1,4-ALPHA-GLUCOSIDASE"/>
    <property type="match status" value="1"/>
</dbReference>
<feature type="region of interest" description="Disordered" evidence="1">
    <location>
        <begin position="1"/>
        <end position="20"/>
    </location>
</feature>
<gene>
    <name evidence="4" type="ORF">I308_100153</name>
</gene>
<proteinExistence type="predicted"/>
<evidence type="ECO:0000313" key="4">
    <source>
        <dbReference type="EMBL" id="KAL0255353.1"/>
    </source>
</evidence>
<dbReference type="PANTHER" id="PTHR31616">
    <property type="entry name" value="TREHALASE"/>
    <property type="match status" value="1"/>
</dbReference>
<accession>A0ABR3C3Z7</accession>
<comment type="caution">
    <text evidence="4">The sequence shown here is derived from an EMBL/GenBank/DDBJ whole genome shotgun (WGS) entry which is preliminary data.</text>
</comment>
<dbReference type="Gene3D" id="1.50.10.10">
    <property type="match status" value="1"/>
</dbReference>
<keyword evidence="5" id="KW-1185">Reference proteome</keyword>
<feature type="compositionally biased region" description="Basic and acidic residues" evidence="1">
    <location>
        <begin position="11"/>
        <end position="20"/>
    </location>
</feature>
<evidence type="ECO:0000259" key="2">
    <source>
        <dbReference type="Pfam" id="PF00723"/>
    </source>
</evidence>
<sequence length="739" mass="82765">MSLQSPTNENKMVEPTDIPKKSLDKLGLPVRSIQDHALIGNLRTAALVSMDGSIESMCIPYFDSPSVFARIVDADKGGHFSIVPTWPFKPKQAYAPNSNVLVTKFLSERGVGVVTDLLVPRGANLNNSSSRAFLPWLIRKVESIRGTVPFKMECAPAFNYCRDKHTAEIVPDDSSANVTSQDTKVVFKSPSLTLDLRMITWSSDQCVSDPEVKLQLADLSGRGLLGPAATCDFELEEGQCIVFIMREVGDYSYANEKHEEFANPTMSKAKSMGVPVEQMLEATNRLRPKENPILTRSLIEALIRDTTSYWKKWIGGIKYSGRWRQAMLRSALTLKMLVFEETGAIVAAPTFSLPEFIGGQRNWDYRFTWVRDSSFTLYALIRLGFTEEADAFVNFILERLKDRNSDGSLQIVYTIHGGKDLEEIELSHLAGHKGSKPVRIGNGAADHLQLDIYGELLDCIYLAQKYSKPLGWDSWVAVRQVVDYVCSQVDKPDLSIWEVRGKEKNFTYSKIMMWVAIDRGIRLADKRCLPCPNRSKWLETRDRLYEAIQHRAWNPSKQFFAQSYEDLNTLDSSVLIMPLVFFISAADPRFTNTLDAILKTPEKGGLTANNSVYRYNAQLSDDGVGGEEGAFSLCTLWCVEALTRAGVFNAKYLDHAMNMFMDFLGYGNHVELYSEEISAGGEGLGNTPQAFSHVTLISAGFNLDRALSGSGRNNSSVQWWRKALFTEGAVLKIEYLGLY</sequence>
<name>A0ABR3C3Z7_9TREE</name>
<dbReference type="InterPro" id="IPR011613">
    <property type="entry name" value="GH15-like"/>
</dbReference>